<evidence type="ECO:0000256" key="1">
    <source>
        <dbReference type="SAM" id="MobiDB-lite"/>
    </source>
</evidence>
<proteinExistence type="predicted"/>
<dbReference type="Proteomes" id="UP000530320">
    <property type="component" value="Unassembled WGS sequence"/>
</dbReference>
<dbReference type="EMBL" id="JABEQP010000002">
    <property type="protein sequence ID" value="MBB2196581.1"/>
    <property type="molecule type" value="Genomic_DNA"/>
</dbReference>
<name>A0A7W4JXK2_9PROT</name>
<dbReference type="AlphaFoldDB" id="A0A7W4JXK2"/>
<comment type="caution">
    <text evidence="2">The sequence shown here is derived from an EMBL/GenBank/DDBJ whole genome shotgun (WGS) entry which is preliminary data.</text>
</comment>
<feature type="region of interest" description="Disordered" evidence="1">
    <location>
        <begin position="1"/>
        <end position="25"/>
    </location>
</feature>
<sequence>MLGISSKRAGISPKGQPPERRPVSGSVYQDEFCGAIRAEVEARRGRGLKIAFAEAARFFGLTERRVRAAWHGEVRTVSADELLAVRARRVAALRARHAEIAREIAGLALELGCEDAP</sequence>
<evidence type="ECO:0000313" key="3">
    <source>
        <dbReference type="Proteomes" id="UP000530320"/>
    </source>
</evidence>
<gene>
    <name evidence="2" type="ORF">HLH44_03725</name>
</gene>
<reference evidence="2 3" key="1">
    <citation type="submission" date="2020-04" db="EMBL/GenBank/DDBJ databases">
        <title>Description of novel Gluconacetobacter.</title>
        <authorList>
            <person name="Sombolestani A."/>
        </authorList>
    </citation>
    <scope>NUCLEOTIDE SEQUENCE [LARGE SCALE GENOMIC DNA]</scope>
    <source>
        <strain evidence="2 3">LMG 22058</strain>
    </source>
</reference>
<evidence type="ECO:0000313" key="2">
    <source>
        <dbReference type="EMBL" id="MBB2196581.1"/>
    </source>
</evidence>
<protein>
    <submittedName>
        <fullName evidence="2">Uncharacterized protein</fullName>
    </submittedName>
</protein>
<accession>A0A7W4JXK2</accession>
<organism evidence="2 3">
    <name type="scientific">Gluconacetobacter dulcium</name>
    <dbReference type="NCBI Taxonomy" id="2729096"/>
    <lineage>
        <taxon>Bacteria</taxon>
        <taxon>Pseudomonadati</taxon>
        <taxon>Pseudomonadota</taxon>
        <taxon>Alphaproteobacteria</taxon>
        <taxon>Acetobacterales</taxon>
        <taxon>Acetobacteraceae</taxon>
        <taxon>Gluconacetobacter</taxon>
    </lineage>
</organism>